<name>A0A9W8ZU83_9AGAR</name>
<dbReference type="AlphaFoldDB" id="A0A9W8ZU83"/>
<dbReference type="Proteomes" id="UP001150238">
    <property type="component" value="Unassembled WGS sequence"/>
</dbReference>
<comment type="caution">
    <text evidence="1">The sequence shown here is derived from an EMBL/GenBank/DDBJ whole genome shotgun (WGS) entry which is preliminary data.</text>
</comment>
<gene>
    <name evidence="1" type="ORF">C8J55DRAFT_552194</name>
</gene>
<sequence>MAPAYSPLGSLSELTGSSWLASAVKMKTAGVFSAFIGNSCACLTGKIRGTGRIGANEREMTYSSHQSPIRSLIVTVTGDVSFPVVRYPTIDPSQRPRGCGASIPVPLSRGTAGENSLVEKRNNDEQEFANNWFGQLHDEDWIDYSYDLKCAGYGKNEEIFKRSDLTNQIADRKLLSKFWKFNQGVFTLPNHLDRVVKLVRLTIVSPWLESTSCEVESLKAYEQDVTSGFAMLPPSEGNAQVGVIIMKKVDGTTFLNTERWTSIVLTKKQKVDDLDMLKKEVEEMIYSSMSE</sequence>
<organism evidence="1 2">
    <name type="scientific">Lentinula lateritia</name>
    <dbReference type="NCBI Taxonomy" id="40482"/>
    <lineage>
        <taxon>Eukaryota</taxon>
        <taxon>Fungi</taxon>
        <taxon>Dikarya</taxon>
        <taxon>Basidiomycota</taxon>
        <taxon>Agaricomycotina</taxon>
        <taxon>Agaricomycetes</taxon>
        <taxon>Agaricomycetidae</taxon>
        <taxon>Agaricales</taxon>
        <taxon>Marasmiineae</taxon>
        <taxon>Omphalotaceae</taxon>
        <taxon>Lentinula</taxon>
    </lineage>
</organism>
<evidence type="ECO:0000313" key="2">
    <source>
        <dbReference type="Proteomes" id="UP001150238"/>
    </source>
</evidence>
<reference evidence="1" key="1">
    <citation type="submission" date="2022-08" db="EMBL/GenBank/DDBJ databases">
        <authorList>
            <consortium name="DOE Joint Genome Institute"/>
            <person name="Min B."/>
            <person name="Riley R."/>
            <person name="Sierra-Patev S."/>
            <person name="Naranjo-Ortiz M."/>
            <person name="Looney B."/>
            <person name="Konkel Z."/>
            <person name="Slot J.C."/>
            <person name="Sakamoto Y."/>
            <person name="Steenwyk J.L."/>
            <person name="Rokas A."/>
            <person name="Carro J."/>
            <person name="Camarero S."/>
            <person name="Ferreira P."/>
            <person name="Molpeceres G."/>
            <person name="Ruiz-Duenas F.J."/>
            <person name="Serrano A."/>
            <person name="Henrissat B."/>
            <person name="Drula E."/>
            <person name="Hughes K.W."/>
            <person name="Mata J.L."/>
            <person name="Ishikawa N.K."/>
            <person name="Vargas-Isla R."/>
            <person name="Ushijima S."/>
            <person name="Smith C.A."/>
            <person name="Ahrendt S."/>
            <person name="Andreopoulos W."/>
            <person name="He G."/>
            <person name="Labutti K."/>
            <person name="Lipzen A."/>
            <person name="Ng V."/>
            <person name="Sandor L."/>
            <person name="Barry K."/>
            <person name="Martinez A.T."/>
            <person name="Xiao Y."/>
            <person name="Gibbons J.G."/>
            <person name="Terashima K."/>
            <person name="Hibbett D.S."/>
            <person name="Grigoriev I.V."/>
        </authorList>
    </citation>
    <scope>NUCLEOTIDE SEQUENCE</scope>
    <source>
        <strain evidence="1">Sp2 HRB7682 ss15</strain>
    </source>
</reference>
<accession>A0A9W8ZU83</accession>
<protein>
    <submittedName>
        <fullName evidence="1">Uncharacterized protein</fullName>
    </submittedName>
</protein>
<evidence type="ECO:0000313" key="1">
    <source>
        <dbReference type="EMBL" id="KAJ4467135.1"/>
    </source>
</evidence>
<reference evidence="1" key="2">
    <citation type="journal article" date="2023" name="Proc. Natl. Acad. Sci. U.S.A.">
        <title>A global phylogenomic analysis of the shiitake genus Lentinula.</title>
        <authorList>
            <person name="Sierra-Patev S."/>
            <person name="Min B."/>
            <person name="Naranjo-Ortiz M."/>
            <person name="Looney B."/>
            <person name="Konkel Z."/>
            <person name="Slot J.C."/>
            <person name="Sakamoto Y."/>
            <person name="Steenwyk J.L."/>
            <person name="Rokas A."/>
            <person name="Carro J."/>
            <person name="Camarero S."/>
            <person name="Ferreira P."/>
            <person name="Molpeceres G."/>
            <person name="Ruiz-Duenas F.J."/>
            <person name="Serrano A."/>
            <person name="Henrissat B."/>
            <person name="Drula E."/>
            <person name="Hughes K.W."/>
            <person name="Mata J.L."/>
            <person name="Ishikawa N.K."/>
            <person name="Vargas-Isla R."/>
            <person name="Ushijima S."/>
            <person name="Smith C.A."/>
            <person name="Donoghue J."/>
            <person name="Ahrendt S."/>
            <person name="Andreopoulos W."/>
            <person name="He G."/>
            <person name="LaButti K."/>
            <person name="Lipzen A."/>
            <person name="Ng V."/>
            <person name="Riley R."/>
            <person name="Sandor L."/>
            <person name="Barry K."/>
            <person name="Martinez A.T."/>
            <person name="Xiao Y."/>
            <person name="Gibbons J.G."/>
            <person name="Terashima K."/>
            <person name="Grigoriev I.V."/>
            <person name="Hibbett D."/>
        </authorList>
    </citation>
    <scope>NUCLEOTIDE SEQUENCE</scope>
    <source>
        <strain evidence="1">Sp2 HRB7682 ss15</strain>
    </source>
</reference>
<dbReference type="EMBL" id="JANVFS010000042">
    <property type="protein sequence ID" value="KAJ4467135.1"/>
    <property type="molecule type" value="Genomic_DNA"/>
</dbReference>
<proteinExistence type="predicted"/>